<dbReference type="InterPro" id="IPR051446">
    <property type="entry name" value="HTH_trans_reg/aminotransferase"/>
</dbReference>
<comment type="similarity">
    <text evidence="1">In the C-terminal section; belongs to the class-I pyridoxal-phosphate-dependent aminotransferase family.</text>
</comment>
<dbReference type="CDD" id="cd00609">
    <property type="entry name" value="AAT_like"/>
    <property type="match status" value="1"/>
</dbReference>
<dbReference type="SMART" id="SM00345">
    <property type="entry name" value="HTH_GNTR"/>
    <property type="match status" value="1"/>
</dbReference>
<dbReference type="InterPro" id="IPR015422">
    <property type="entry name" value="PyrdxlP-dep_Trfase_small"/>
</dbReference>
<evidence type="ECO:0000313" key="8">
    <source>
        <dbReference type="Proteomes" id="UP000242224"/>
    </source>
</evidence>
<gene>
    <name evidence="7" type="ORF">BMG00_00680</name>
</gene>
<dbReference type="InterPro" id="IPR015424">
    <property type="entry name" value="PyrdxlP-dep_Trfase"/>
</dbReference>
<evidence type="ECO:0000256" key="3">
    <source>
        <dbReference type="ARBA" id="ARBA00023015"/>
    </source>
</evidence>
<keyword evidence="3" id="KW-0805">Transcription regulation</keyword>
<dbReference type="PROSITE" id="PS50949">
    <property type="entry name" value="HTH_GNTR"/>
    <property type="match status" value="1"/>
</dbReference>
<protein>
    <submittedName>
        <fullName evidence="7">GntR family transcriptional regulator</fullName>
    </submittedName>
</protein>
<keyword evidence="5" id="KW-0804">Transcription</keyword>
<dbReference type="EMBL" id="MPZS01000001">
    <property type="protein sequence ID" value="OOY12414.1"/>
    <property type="molecule type" value="Genomic_DNA"/>
</dbReference>
<dbReference type="PANTHER" id="PTHR46577:SF1">
    <property type="entry name" value="HTH-TYPE TRANSCRIPTIONAL REGULATORY PROTEIN GABR"/>
    <property type="match status" value="1"/>
</dbReference>
<feature type="domain" description="HTH gntR-type" evidence="6">
    <location>
        <begin position="15"/>
        <end position="83"/>
    </location>
</feature>
<name>A0ABX3MLH4_9RHOB</name>
<dbReference type="InterPro" id="IPR000524">
    <property type="entry name" value="Tscrpt_reg_HTH_GntR"/>
</dbReference>
<proteinExistence type="inferred from homology"/>
<dbReference type="InterPro" id="IPR036390">
    <property type="entry name" value="WH_DNA-bd_sf"/>
</dbReference>
<reference evidence="7 8" key="1">
    <citation type="submission" date="2016-11" db="EMBL/GenBank/DDBJ databases">
        <title>A multilocus sequence analysis scheme for characterization of bacteria in the genus Thioclava.</title>
        <authorList>
            <person name="Liu Y."/>
            <person name="Shao Z."/>
        </authorList>
    </citation>
    <scope>NUCLEOTIDE SEQUENCE [LARGE SCALE GENOMIC DNA]</scope>
    <source>
        <strain evidence="7 8">11.10-0-13</strain>
    </source>
</reference>
<keyword evidence="4" id="KW-0238">DNA-binding</keyword>
<dbReference type="PANTHER" id="PTHR46577">
    <property type="entry name" value="HTH-TYPE TRANSCRIPTIONAL REGULATORY PROTEIN GABR"/>
    <property type="match status" value="1"/>
</dbReference>
<evidence type="ECO:0000313" key="7">
    <source>
        <dbReference type="EMBL" id="OOY12414.1"/>
    </source>
</evidence>
<evidence type="ECO:0000256" key="5">
    <source>
        <dbReference type="ARBA" id="ARBA00023163"/>
    </source>
</evidence>
<accession>A0ABX3MLH4</accession>
<evidence type="ECO:0000259" key="6">
    <source>
        <dbReference type="PROSITE" id="PS50949"/>
    </source>
</evidence>
<dbReference type="SUPFAM" id="SSF46785">
    <property type="entry name" value="Winged helix' DNA-binding domain"/>
    <property type="match status" value="1"/>
</dbReference>
<dbReference type="Gene3D" id="1.10.10.10">
    <property type="entry name" value="Winged helix-like DNA-binding domain superfamily/Winged helix DNA-binding domain"/>
    <property type="match status" value="1"/>
</dbReference>
<sequence>MTDTSWSPELAKLSGPKYLALVRALREGIRRGDLPPGTKLPTVRDLAWKLGVTPGTVARGYQIATQEGLLDAQVGRGTFVSTQNQRLGPREPLYRQTGEEVEREPDRVVDLRSPQLPDVGQTKALAWAMQEAARDIGKTYLQYPGLRRDAYCREAVLDWFPRDCSLHAELSADDLVLTHGGQNGINLVMQTCLRGDRPGVFIEELAYPGFRHAARLNRAEIHPVAIDEQGMIPEALDAACRRYRGQIVCITPDAQNPTAGRMDEARRMALAEVARRHDLQIIEDDCYTAPVTGLPSLRVIAPERCWHVTSLSKTISAGMRFGIVAAPEGMGEVGRLAAQHSFFGLARPITDMVARLFDSGEAMRLRYAAQEEMGRRLQMTVQALGGQDISWLPGLSFLWLKLPLGWRASSFARMAEAEGVLLRSADEYVVQDGQAPNAVRIAMAGSAPEERFRSALRTLTGLLDRMPDDLPV</sequence>
<organism evidence="7 8">
    <name type="scientific">Thioclava marina</name>
    <dbReference type="NCBI Taxonomy" id="1915077"/>
    <lineage>
        <taxon>Bacteria</taxon>
        <taxon>Pseudomonadati</taxon>
        <taxon>Pseudomonadota</taxon>
        <taxon>Alphaproteobacteria</taxon>
        <taxon>Rhodobacterales</taxon>
        <taxon>Paracoccaceae</taxon>
        <taxon>Thioclava</taxon>
    </lineage>
</organism>
<dbReference type="CDD" id="cd07377">
    <property type="entry name" value="WHTH_GntR"/>
    <property type="match status" value="1"/>
</dbReference>
<dbReference type="Gene3D" id="3.90.1150.10">
    <property type="entry name" value="Aspartate Aminotransferase, domain 1"/>
    <property type="match status" value="1"/>
</dbReference>
<evidence type="ECO:0000256" key="4">
    <source>
        <dbReference type="ARBA" id="ARBA00023125"/>
    </source>
</evidence>
<dbReference type="InterPro" id="IPR015421">
    <property type="entry name" value="PyrdxlP-dep_Trfase_major"/>
</dbReference>
<comment type="caution">
    <text evidence="7">The sequence shown here is derived from an EMBL/GenBank/DDBJ whole genome shotgun (WGS) entry which is preliminary data.</text>
</comment>
<dbReference type="SUPFAM" id="SSF53383">
    <property type="entry name" value="PLP-dependent transferases"/>
    <property type="match status" value="1"/>
</dbReference>
<dbReference type="Pfam" id="PF00155">
    <property type="entry name" value="Aminotran_1_2"/>
    <property type="match status" value="1"/>
</dbReference>
<dbReference type="Proteomes" id="UP000242224">
    <property type="component" value="Unassembled WGS sequence"/>
</dbReference>
<evidence type="ECO:0000256" key="1">
    <source>
        <dbReference type="ARBA" id="ARBA00005384"/>
    </source>
</evidence>
<dbReference type="InterPro" id="IPR036388">
    <property type="entry name" value="WH-like_DNA-bd_sf"/>
</dbReference>
<dbReference type="InterPro" id="IPR004839">
    <property type="entry name" value="Aminotransferase_I/II_large"/>
</dbReference>
<dbReference type="Gene3D" id="3.40.640.10">
    <property type="entry name" value="Type I PLP-dependent aspartate aminotransferase-like (Major domain)"/>
    <property type="match status" value="1"/>
</dbReference>
<dbReference type="RefSeq" id="WP_078527513.1">
    <property type="nucleotide sequence ID" value="NZ_JACIZB010000001.1"/>
</dbReference>
<keyword evidence="8" id="KW-1185">Reference proteome</keyword>
<keyword evidence="2" id="KW-0663">Pyridoxal phosphate</keyword>
<evidence type="ECO:0000256" key="2">
    <source>
        <dbReference type="ARBA" id="ARBA00022898"/>
    </source>
</evidence>
<dbReference type="Pfam" id="PF00392">
    <property type="entry name" value="GntR"/>
    <property type="match status" value="1"/>
</dbReference>